<evidence type="ECO:0000256" key="2">
    <source>
        <dbReference type="SAM" id="Phobius"/>
    </source>
</evidence>
<dbReference type="Proteomes" id="UP000319732">
    <property type="component" value="Unassembled WGS sequence"/>
</dbReference>
<keyword evidence="2" id="KW-0472">Membrane</keyword>
<feature type="domain" description="Sulfatase-modifying factor enzyme-like" evidence="3">
    <location>
        <begin position="447"/>
        <end position="699"/>
    </location>
</feature>
<dbReference type="InterPro" id="IPR051043">
    <property type="entry name" value="Sulfatase_Mod_Factor_Kinase"/>
</dbReference>
<dbReference type="PANTHER" id="PTHR23150">
    <property type="entry name" value="SULFATASE MODIFYING FACTOR 1, 2"/>
    <property type="match status" value="1"/>
</dbReference>
<dbReference type="PANTHER" id="PTHR23150:SF19">
    <property type="entry name" value="FORMYLGLYCINE-GENERATING ENZYME"/>
    <property type="match status" value="1"/>
</dbReference>
<dbReference type="RefSeq" id="WP_142902837.1">
    <property type="nucleotide sequence ID" value="NZ_ML660088.1"/>
</dbReference>
<evidence type="ECO:0000313" key="6">
    <source>
        <dbReference type="Proteomes" id="UP000319732"/>
    </source>
</evidence>
<accession>A0A545U582</accession>
<dbReference type="GO" id="GO:0120147">
    <property type="term" value="F:formylglycine-generating oxidase activity"/>
    <property type="evidence" value="ECO:0007669"/>
    <property type="project" value="TreeGrafter"/>
</dbReference>
<feature type="domain" description="PEGA" evidence="4">
    <location>
        <begin position="352"/>
        <end position="417"/>
    </location>
</feature>
<dbReference type="OrthoDB" id="9768004at2"/>
<keyword evidence="6" id="KW-1185">Reference proteome</keyword>
<dbReference type="InterPro" id="IPR016187">
    <property type="entry name" value="CTDL_fold"/>
</dbReference>
<dbReference type="InterPro" id="IPR013229">
    <property type="entry name" value="PEGA"/>
</dbReference>
<feature type="region of interest" description="Disordered" evidence="1">
    <location>
        <begin position="1"/>
        <end position="39"/>
    </location>
</feature>
<dbReference type="Pfam" id="PF03781">
    <property type="entry name" value="FGE-sulfatase"/>
    <property type="match status" value="1"/>
</dbReference>
<keyword evidence="2" id="KW-1133">Transmembrane helix</keyword>
<reference evidence="5 6" key="1">
    <citation type="submission" date="2019-06" db="EMBL/GenBank/DDBJ databases">
        <title>Whole genome sequence for Cellvibrionaceae sp. R142.</title>
        <authorList>
            <person name="Wang G."/>
        </authorList>
    </citation>
    <scope>NUCLEOTIDE SEQUENCE [LARGE SCALE GENOMIC DNA]</scope>
    <source>
        <strain evidence="5 6">R142</strain>
    </source>
</reference>
<proteinExistence type="predicted"/>
<name>A0A545U582_9GAMM</name>
<keyword evidence="2" id="KW-0812">Transmembrane</keyword>
<feature type="compositionally biased region" description="Pro residues" evidence="1">
    <location>
        <begin position="1"/>
        <end position="12"/>
    </location>
</feature>
<organism evidence="5 6">
    <name type="scientific">Exilibacterium tricleocarpae</name>
    <dbReference type="NCBI Taxonomy" id="2591008"/>
    <lineage>
        <taxon>Bacteria</taxon>
        <taxon>Pseudomonadati</taxon>
        <taxon>Pseudomonadota</taxon>
        <taxon>Gammaproteobacteria</taxon>
        <taxon>Cellvibrionales</taxon>
        <taxon>Cellvibrionaceae</taxon>
        <taxon>Exilibacterium</taxon>
    </lineage>
</organism>
<evidence type="ECO:0000256" key="1">
    <source>
        <dbReference type="SAM" id="MobiDB-lite"/>
    </source>
</evidence>
<gene>
    <name evidence="5" type="ORF">FKG94_03665</name>
</gene>
<feature type="transmembrane region" description="Helical" evidence="2">
    <location>
        <begin position="49"/>
        <end position="68"/>
    </location>
</feature>
<dbReference type="Pfam" id="PF08308">
    <property type="entry name" value="PEGA"/>
    <property type="match status" value="4"/>
</dbReference>
<comment type="caution">
    <text evidence="5">The sequence shown here is derived from an EMBL/GenBank/DDBJ whole genome shotgun (WGS) entry which is preliminary data.</text>
</comment>
<dbReference type="InterPro" id="IPR042095">
    <property type="entry name" value="SUMF_sf"/>
</dbReference>
<dbReference type="InterPro" id="IPR005532">
    <property type="entry name" value="SUMF_dom"/>
</dbReference>
<dbReference type="Gene3D" id="3.90.1580.10">
    <property type="entry name" value="paralog of FGE (formylglycine-generating enzyme)"/>
    <property type="match status" value="1"/>
</dbReference>
<evidence type="ECO:0000313" key="5">
    <source>
        <dbReference type="EMBL" id="TQV84631.1"/>
    </source>
</evidence>
<evidence type="ECO:0000259" key="3">
    <source>
        <dbReference type="Pfam" id="PF03781"/>
    </source>
</evidence>
<dbReference type="AlphaFoldDB" id="A0A545U582"/>
<sequence>MDKQPLTPPPVEPGAAGTGQPDAGNIIQPTAFTPASGETRRSRLAIRPVTVILGSLLLVCSLIAWFLFTAKSVLINTTPATAQIDVSDKLNFRLGEHYLMRPGSAGLTLSAPGYYPLQTELQISAQQNQTFDYVLEKLPGHLTVTTTPETNAQVSIDGEVVGSAGSKISDISAGEHLLEVRAERYRTHSQPLVIEGLDTHQQLALTLEPAWAEVSLSSTPAGARLLVDGEAAGSTPLTAEILEGKRDLMVKLAGYKAWQTQLEITAGNPVELPPIALEKADGLVLLRSRPQGAGVTVNGQYRGQTPLELTLPPGQDYKFTLYKDGFQPAHRQLQVVSGADQNLDITLQAQLGQVDIRAPHADALVYIDDRLMGRANQVFSLPARQHRVVVRKEGFVDYQTRILPRPGLEQVVVAKLRTEEEAKWENIKTEITTAAGQKLKLFKPNEDFTMGASRREQGRRANEAQRQVALTRPFYLGLTHVTNAEFRRFSKFHSSGHVKGNSLNNDRHPVVNVSWQQAALYSNWLSEQEKLPLFYQVEGGKVTGFNPAASGYRLPTETEWAWAARRRQNTMLKYPWGNNLPPSKNAGNYADRNAAPLVGNILADYDDGFAVTAPVASFAANPRGLYDLGGNAAEWLNDFYGIKTGLSLQKEVDPMGPETGDFHVIRGSSWAHGTVTDLRLSFRDYGTEARNDVGFRLARFVD</sequence>
<feature type="domain" description="PEGA" evidence="4">
    <location>
        <begin position="141"/>
        <end position="208"/>
    </location>
</feature>
<feature type="domain" description="PEGA" evidence="4">
    <location>
        <begin position="211"/>
        <end position="271"/>
    </location>
</feature>
<dbReference type="EMBL" id="VHSG01000005">
    <property type="protein sequence ID" value="TQV84631.1"/>
    <property type="molecule type" value="Genomic_DNA"/>
</dbReference>
<dbReference type="SUPFAM" id="SSF56436">
    <property type="entry name" value="C-type lectin-like"/>
    <property type="match status" value="1"/>
</dbReference>
<evidence type="ECO:0000259" key="4">
    <source>
        <dbReference type="Pfam" id="PF08308"/>
    </source>
</evidence>
<protein>
    <submittedName>
        <fullName evidence="5">PEGA domain-containing protein</fullName>
    </submittedName>
</protein>
<feature type="domain" description="PEGA" evidence="4">
    <location>
        <begin position="284"/>
        <end position="348"/>
    </location>
</feature>